<dbReference type="OMA" id="MNVEICP"/>
<dbReference type="RefSeq" id="XP_018386377.1">
    <property type="nucleotide sequence ID" value="XM_018533386.1"/>
</dbReference>
<dbReference type="AlphaFoldDB" id="A0A177DN99"/>
<dbReference type="KEGG" id="aalt:CC77DRAFT_843768"/>
<keyword evidence="2" id="KW-1185">Reference proteome</keyword>
<reference evidence="1 2" key="1">
    <citation type="submission" date="2016-05" db="EMBL/GenBank/DDBJ databases">
        <title>Comparative analysis of secretome profiles of manganese(II)-oxidizing ascomycete fungi.</title>
        <authorList>
            <consortium name="DOE Joint Genome Institute"/>
            <person name="Zeiner C.A."/>
            <person name="Purvine S.O."/>
            <person name="Zink E.M."/>
            <person name="Wu S."/>
            <person name="Pasa-Tolic L."/>
            <person name="Chaput D.L."/>
            <person name="Haridas S."/>
            <person name="Grigoriev I.V."/>
            <person name="Santelli C.M."/>
            <person name="Hansel C.M."/>
        </authorList>
    </citation>
    <scope>NUCLEOTIDE SEQUENCE [LARGE SCALE GENOMIC DNA]</scope>
    <source>
        <strain evidence="1 2">SRC1lrK2f</strain>
    </source>
</reference>
<proteinExistence type="predicted"/>
<name>A0A177DN99_ALTAL</name>
<organism evidence="1 2">
    <name type="scientific">Alternaria alternata</name>
    <name type="common">Alternaria rot fungus</name>
    <name type="synonym">Torula alternata</name>
    <dbReference type="NCBI Taxonomy" id="5599"/>
    <lineage>
        <taxon>Eukaryota</taxon>
        <taxon>Fungi</taxon>
        <taxon>Dikarya</taxon>
        <taxon>Ascomycota</taxon>
        <taxon>Pezizomycotina</taxon>
        <taxon>Dothideomycetes</taxon>
        <taxon>Pleosporomycetidae</taxon>
        <taxon>Pleosporales</taxon>
        <taxon>Pleosporineae</taxon>
        <taxon>Pleosporaceae</taxon>
        <taxon>Alternaria</taxon>
        <taxon>Alternaria sect. Alternaria</taxon>
        <taxon>Alternaria alternata complex</taxon>
    </lineage>
</organism>
<dbReference type="STRING" id="5599.A0A177DN99"/>
<accession>A0A177DN99</accession>
<sequence length="208" mass="23079">MTSHYSSTKEGGRNTYPLPDSLNYDDVLEILHNHSVLSQIFWPHSSARVRIQPGSVSSMSNFLIEKDRSEFKASLCSQPDGVTCTEELPLGLKVTTKYVIAGCDQIAREQSVHDEKGGAVSTSDLLRLPITPLDHQLYLVEQRFATAFKLLTPWIQMKQGTLPKTENLMEVLKKLGESQKDLISALSDLNGIATYVAPHTSYEKANDG</sequence>
<dbReference type="EMBL" id="KV441477">
    <property type="protein sequence ID" value="OAG20956.1"/>
    <property type="molecule type" value="Genomic_DNA"/>
</dbReference>
<evidence type="ECO:0000313" key="2">
    <source>
        <dbReference type="Proteomes" id="UP000077248"/>
    </source>
</evidence>
<evidence type="ECO:0000313" key="1">
    <source>
        <dbReference type="EMBL" id="OAG20956.1"/>
    </source>
</evidence>
<dbReference type="GeneID" id="29118980"/>
<dbReference type="Proteomes" id="UP000077248">
    <property type="component" value="Unassembled WGS sequence"/>
</dbReference>
<protein>
    <submittedName>
        <fullName evidence="1">Uncharacterized protein</fullName>
    </submittedName>
</protein>
<gene>
    <name evidence="1" type="ORF">CC77DRAFT_843768</name>
</gene>
<dbReference type="VEuPathDB" id="FungiDB:CC77DRAFT_843768"/>